<reference evidence="1" key="1">
    <citation type="submission" date="2017-05" db="EMBL/GenBank/DDBJ databases">
        <authorList>
            <person name="Varghese N."/>
            <person name="Submissions S."/>
        </authorList>
    </citation>
    <scope>NUCLEOTIDE SEQUENCE</scope>
    <source>
        <strain evidence="1">DSM 45262</strain>
    </source>
</reference>
<evidence type="ECO:0000313" key="1">
    <source>
        <dbReference type="EMBL" id="SMP29625.1"/>
    </source>
</evidence>
<name>A0AA45WR50_9BACL</name>
<dbReference type="AlphaFoldDB" id="A0AA45WR50"/>
<dbReference type="RefSeq" id="WP_102992186.1">
    <property type="nucleotide sequence ID" value="NZ_FXTU01000006.1"/>
</dbReference>
<dbReference type="Proteomes" id="UP001157946">
    <property type="component" value="Unassembled WGS sequence"/>
</dbReference>
<proteinExistence type="predicted"/>
<accession>A0AA45WR50</accession>
<comment type="caution">
    <text evidence="1">The sequence shown here is derived from an EMBL/GenBank/DDBJ whole genome shotgun (WGS) entry which is preliminary data.</text>
</comment>
<gene>
    <name evidence="1" type="ORF">SAMN06265361_106195</name>
</gene>
<sequence length="63" mass="6291">MGSYWVAFLAGGLICVNGCLPMDLSCAYGLSLIDGAGVAPLAGFFGNAPIREALQEAATGLVG</sequence>
<evidence type="ECO:0000313" key="2">
    <source>
        <dbReference type="Proteomes" id="UP001157946"/>
    </source>
</evidence>
<protein>
    <submittedName>
        <fullName evidence="1">Uncharacterized protein</fullName>
    </submittedName>
</protein>
<keyword evidence="2" id="KW-1185">Reference proteome</keyword>
<dbReference type="EMBL" id="FXTU01000006">
    <property type="protein sequence ID" value="SMP29625.1"/>
    <property type="molecule type" value="Genomic_DNA"/>
</dbReference>
<organism evidence="1 2">
    <name type="scientific">Laceyella tengchongensis</name>
    <dbReference type="NCBI Taxonomy" id="574699"/>
    <lineage>
        <taxon>Bacteria</taxon>
        <taxon>Bacillati</taxon>
        <taxon>Bacillota</taxon>
        <taxon>Bacilli</taxon>
        <taxon>Bacillales</taxon>
        <taxon>Thermoactinomycetaceae</taxon>
        <taxon>Laceyella</taxon>
    </lineage>
</organism>